<dbReference type="GO" id="GO:0031213">
    <property type="term" value="C:RSF complex"/>
    <property type="evidence" value="ECO:0007669"/>
    <property type="project" value="InterPro"/>
</dbReference>
<organism evidence="3">
    <name type="scientific">Echinostoma caproni</name>
    <dbReference type="NCBI Taxonomy" id="27848"/>
    <lineage>
        <taxon>Eukaryota</taxon>
        <taxon>Metazoa</taxon>
        <taxon>Spiralia</taxon>
        <taxon>Lophotrochozoa</taxon>
        <taxon>Platyhelminthes</taxon>
        <taxon>Trematoda</taxon>
        <taxon>Digenea</taxon>
        <taxon>Plagiorchiida</taxon>
        <taxon>Echinostomata</taxon>
        <taxon>Echinostomatoidea</taxon>
        <taxon>Echinostomatidae</taxon>
        <taxon>Echinostoma</taxon>
    </lineage>
</organism>
<protein>
    <submittedName>
        <fullName evidence="3">Alpha,alpha-trehalose glucohydrolase</fullName>
    </submittedName>
</protein>
<proteinExistence type="predicted"/>
<evidence type="ECO:0000313" key="1">
    <source>
        <dbReference type="EMBL" id="VDP90273.1"/>
    </source>
</evidence>
<dbReference type="PANTHER" id="PTHR14296">
    <property type="entry name" value="REMODELING AND SPACING FACTOR 1"/>
    <property type="match status" value="1"/>
</dbReference>
<dbReference type="WBParaSite" id="ECPE_0001304001-mRNA-1">
    <property type="protein sequence ID" value="ECPE_0001304001-mRNA-1"/>
    <property type="gene ID" value="ECPE_0001304001"/>
</dbReference>
<dbReference type="GO" id="GO:0042393">
    <property type="term" value="F:histone binding"/>
    <property type="evidence" value="ECO:0007669"/>
    <property type="project" value="TreeGrafter"/>
</dbReference>
<keyword evidence="2" id="KW-1185">Reference proteome</keyword>
<gene>
    <name evidence="1" type="ORF">ECPE_LOCUS13001</name>
</gene>
<dbReference type="EMBL" id="UZAN01054076">
    <property type="protein sequence ID" value="VDP90273.1"/>
    <property type="molecule type" value="Genomic_DNA"/>
</dbReference>
<reference evidence="3" key="1">
    <citation type="submission" date="2016-06" db="UniProtKB">
        <authorList>
            <consortium name="WormBaseParasite"/>
        </authorList>
    </citation>
    <scope>IDENTIFICATION</scope>
</reference>
<dbReference type="PANTHER" id="PTHR14296:SF16">
    <property type="entry name" value="REMODELING AND SPACING FACTOR 1"/>
    <property type="match status" value="1"/>
</dbReference>
<dbReference type="Proteomes" id="UP000272942">
    <property type="component" value="Unassembled WGS sequence"/>
</dbReference>
<accession>A0A183B1B7</accession>
<dbReference type="InterPro" id="IPR028938">
    <property type="entry name" value="Rsf1-like"/>
</dbReference>
<name>A0A183B1B7_9TREM</name>
<dbReference type="OrthoDB" id="10055895at2759"/>
<evidence type="ECO:0000313" key="2">
    <source>
        <dbReference type="Proteomes" id="UP000272942"/>
    </source>
</evidence>
<dbReference type="AlphaFoldDB" id="A0A183B1B7"/>
<sequence length="186" mass="21283">MVGLESGFLANSPSVWPAIEAAVDVANWKNWETLHIKLLNKLKYRARPERWEPVLGRFLFNHAADIDGLSEAAECLVSGICAKSSTNTSSTTPVHINRPYSPVYYGLGAEVRTRLLLALLESQFDRNQGFKEKVNLRSAMDLRFRPLGYDVWGRIYWLLKDSEINLLLYREDSGKQTFQVGFFWIL</sequence>
<dbReference type="GO" id="GO:0045892">
    <property type="term" value="P:negative regulation of DNA-templated transcription"/>
    <property type="evidence" value="ECO:0007669"/>
    <property type="project" value="TreeGrafter"/>
</dbReference>
<reference evidence="1 2" key="2">
    <citation type="submission" date="2018-11" db="EMBL/GenBank/DDBJ databases">
        <authorList>
            <consortium name="Pathogen Informatics"/>
        </authorList>
    </citation>
    <scope>NUCLEOTIDE SEQUENCE [LARGE SCALE GENOMIC DNA]</scope>
    <source>
        <strain evidence="1 2">Egypt</strain>
    </source>
</reference>
<evidence type="ECO:0000313" key="3">
    <source>
        <dbReference type="WBParaSite" id="ECPE_0001304001-mRNA-1"/>
    </source>
</evidence>